<evidence type="ECO:0000259" key="1">
    <source>
        <dbReference type="Pfam" id="PF03161"/>
    </source>
</evidence>
<dbReference type="InterPro" id="IPR052500">
    <property type="entry name" value="Chloro/Mito_RNA_Process"/>
</dbReference>
<dbReference type="EMBL" id="MW995474">
    <property type="protein sequence ID" value="QWC53663.1"/>
    <property type="molecule type" value="Genomic_DNA"/>
</dbReference>
<keyword evidence="2" id="KW-0378">Hydrolase</keyword>
<sequence length="212" mass="24137">MLKKKNYLTQAERLQFTLPTQLNEILVGLLLGDLFARKRGQAGNTYLFFIQGLVHKDYLDHLYDLFKAYCMSTPKIYDVKPHKKTGKVYSGIRFTTYSLPCFNYYHNIFYPAGKKVVPLNIGELLTPLSLAYWIADDGGFDKSTGRIRLSTNSFTLEEVNLLASILNKKWDLKCAVHYNNGHVINIAARSVPAVQALLKDIMPSMMKHKIGL</sequence>
<protein>
    <submittedName>
        <fullName evidence="2">LAGLIDADG homing endonuclease</fullName>
    </submittedName>
</protein>
<geneLocation type="mitochondrion" evidence="2"/>
<dbReference type="PANTHER" id="PTHR47539:SF1">
    <property type="entry name" value="PENTATRICOPEPTIDE REPEAT-CONTAINING PROTEIN OTP51, CHLOROPLASTIC"/>
    <property type="match status" value="1"/>
</dbReference>
<evidence type="ECO:0000313" key="2">
    <source>
        <dbReference type="EMBL" id="QWC53663.1"/>
    </source>
</evidence>
<organism evidence="2">
    <name type="scientific">Rhizoctonia solani</name>
    <dbReference type="NCBI Taxonomy" id="456999"/>
    <lineage>
        <taxon>Eukaryota</taxon>
        <taxon>Fungi</taxon>
        <taxon>Dikarya</taxon>
        <taxon>Basidiomycota</taxon>
        <taxon>Agaricomycotina</taxon>
        <taxon>Agaricomycetes</taxon>
        <taxon>Cantharellales</taxon>
        <taxon>Ceratobasidiaceae</taxon>
        <taxon>Rhizoctonia</taxon>
    </lineage>
</organism>
<keyword evidence="2" id="KW-0496">Mitochondrion</keyword>
<proteinExistence type="predicted"/>
<dbReference type="AlphaFoldDB" id="A0A8E8GQR8"/>
<keyword evidence="2" id="KW-0255">Endonuclease</keyword>
<dbReference type="InterPro" id="IPR004860">
    <property type="entry name" value="LAGLIDADG_dom"/>
</dbReference>
<gene>
    <name evidence="2" type="primary">mag19</name>
</gene>
<reference evidence="2" key="1">
    <citation type="submission" date="2021-04" db="EMBL/GenBank/DDBJ databases">
        <title>Mitogenome analysis reveals the evolution and host adaptation in Rhizoctonia solani.</title>
        <authorList>
            <person name="Zheng A."/>
            <person name="Lin R."/>
            <person name="Xia Y."/>
            <person name="Zhang D."/>
            <person name="Xiang X."/>
            <person name="Niu X."/>
            <person name="Liu Y."/>
            <person name="Jiang L."/>
            <person name="Wang X."/>
        </authorList>
    </citation>
    <scope>NUCLEOTIDE SEQUENCE</scope>
    <source>
        <strain evidence="2">AG1-IA</strain>
    </source>
</reference>
<dbReference type="GO" id="GO:0000373">
    <property type="term" value="P:Group II intron splicing"/>
    <property type="evidence" value="ECO:0007669"/>
    <property type="project" value="TreeGrafter"/>
</dbReference>
<dbReference type="PANTHER" id="PTHR47539">
    <property type="entry name" value="PENTATRICOPEPTIDE REPEAT-CONTAINING PROTEIN OTP51, CHLOROPLASTIC"/>
    <property type="match status" value="1"/>
</dbReference>
<dbReference type="GO" id="GO:0004519">
    <property type="term" value="F:endonuclease activity"/>
    <property type="evidence" value="ECO:0007669"/>
    <property type="project" value="UniProtKB-KW"/>
</dbReference>
<dbReference type="Pfam" id="PF03161">
    <property type="entry name" value="LAGLIDADG_2"/>
    <property type="match status" value="1"/>
</dbReference>
<accession>A0A8E8GQR8</accession>
<name>A0A8E8GQR8_9AGAM</name>
<keyword evidence="2" id="KW-0540">Nuclease</keyword>
<dbReference type="GO" id="GO:0045292">
    <property type="term" value="P:mRNA cis splicing, via spliceosome"/>
    <property type="evidence" value="ECO:0007669"/>
    <property type="project" value="TreeGrafter"/>
</dbReference>
<feature type="domain" description="Homing endonuclease LAGLIDADG" evidence="1">
    <location>
        <begin position="24"/>
        <end position="192"/>
    </location>
</feature>